<evidence type="ECO:0000259" key="2">
    <source>
        <dbReference type="Pfam" id="PF02839"/>
    </source>
</evidence>
<dbReference type="CDD" id="cd12214">
    <property type="entry name" value="ChiA1_BD"/>
    <property type="match status" value="1"/>
</dbReference>
<reference evidence="3 4" key="1">
    <citation type="submission" date="2019-08" db="EMBL/GenBank/DDBJ databases">
        <title>In-depth cultivation of the pig gut microbiome towards novel bacterial diversity and tailored functional studies.</title>
        <authorList>
            <person name="Wylensek D."/>
            <person name="Hitch T.C.A."/>
            <person name="Clavel T."/>
        </authorList>
    </citation>
    <scope>NUCLEOTIDE SEQUENCE [LARGE SCALE GENOMIC DNA]</scope>
    <source>
        <strain evidence="3 4">Oil+RF-744-WCA-WT-11</strain>
    </source>
</reference>
<dbReference type="GO" id="GO:0004553">
    <property type="term" value="F:hydrolase activity, hydrolyzing O-glycosyl compounds"/>
    <property type="evidence" value="ECO:0007669"/>
    <property type="project" value="InterPro"/>
</dbReference>
<evidence type="ECO:0000313" key="4">
    <source>
        <dbReference type="Proteomes" id="UP000481852"/>
    </source>
</evidence>
<evidence type="ECO:0000313" key="3">
    <source>
        <dbReference type="EMBL" id="MSS16161.1"/>
    </source>
</evidence>
<dbReference type="AlphaFoldDB" id="A0A6L5X773"/>
<dbReference type="GO" id="GO:0005576">
    <property type="term" value="C:extracellular region"/>
    <property type="evidence" value="ECO:0007669"/>
    <property type="project" value="InterPro"/>
</dbReference>
<dbReference type="InterPro" id="IPR003610">
    <property type="entry name" value="CBM5/12"/>
</dbReference>
<dbReference type="GO" id="GO:0030246">
    <property type="term" value="F:carbohydrate binding"/>
    <property type="evidence" value="ECO:0007669"/>
    <property type="project" value="InterPro"/>
</dbReference>
<protein>
    <recommendedName>
        <fullName evidence="2">Chitin-binding type-3 domain-containing protein</fullName>
    </recommendedName>
</protein>
<feature type="domain" description="Chitin-binding type-3" evidence="2">
    <location>
        <begin position="136"/>
        <end position="176"/>
    </location>
</feature>
<feature type="domain" description="Chitin-binding type-3" evidence="2">
    <location>
        <begin position="196"/>
        <end position="233"/>
    </location>
</feature>
<gene>
    <name evidence="3" type="ORF">FYJ35_14205</name>
</gene>
<keyword evidence="1" id="KW-0378">Hydrolase</keyword>
<accession>A0A6L5X773</accession>
<dbReference type="SUPFAM" id="SSF51055">
    <property type="entry name" value="Carbohydrate binding domain"/>
    <property type="match status" value="1"/>
</dbReference>
<comment type="caution">
    <text evidence="3">The sequence shown here is derived from an EMBL/GenBank/DDBJ whole genome shotgun (WGS) entry which is preliminary data.</text>
</comment>
<dbReference type="GO" id="GO:0005975">
    <property type="term" value="P:carbohydrate metabolic process"/>
    <property type="evidence" value="ECO:0007669"/>
    <property type="project" value="InterPro"/>
</dbReference>
<evidence type="ECO:0000256" key="1">
    <source>
        <dbReference type="ARBA" id="ARBA00022801"/>
    </source>
</evidence>
<name>A0A6L5X773_9FIRM</name>
<keyword evidence="4" id="KW-1185">Reference proteome</keyword>
<dbReference type="Proteomes" id="UP000481852">
    <property type="component" value="Unassembled WGS sequence"/>
</dbReference>
<organism evidence="3 4">
    <name type="scientific">Porcincola intestinalis</name>
    <dbReference type="NCBI Taxonomy" id="2606632"/>
    <lineage>
        <taxon>Bacteria</taxon>
        <taxon>Bacillati</taxon>
        <taxon>Bacillota</taxon>
        <taxon>Clostridia</taxon>
        <taxon>Lachnospirales</taxon>
        <taxon>Lachnospiraceae</taxon>
        <taxon>Porcincola</taxon>
    </lineage>
</organism>
<dbReference type="Pfam" id="PF02839">
    <property type="entry name" value="CBM_5_12"/>
    <property type="match status" value="2"/>
</dbReference>
<dbReference type="EMBL" id="VULZ01000029">
    <property type="protein sequence ID" value="MSS16161.1"/>
    <property type="molecule type" value="Genomic_DNA"/>
</dbReference>
<dbReference type="Gene3D" id="2.10.10.20">
    <property type="entry name" value="Carbohydrate-binding module superfamily 5/12"/>
    <property type="match status" value="2"/>
</dbReference>
<sequence>MRRKTQMKTLKLVDGSSFDVAVTSSGASLVFVLTSFADCDPLVQQIKASALASLDDAPLNGKAITAITAAKADGGVQLTFTLSDTTKQQTLDDIAGGIAGGSVSSDIQQIVDLAKKGRDSLSDTDAAGYAEYFPEWSPDSVAYKAGDRVQYGGKLWKVSSDHTSQANWDPADAHSLFAEILPGQAGTPIGEWKQPDASNTYSKGDKVTYNGKTYESTIDNNAWSPEAYPQGWKGITE</sequence>
<proteinExistence type="predicted"/>
<dbReference type="InterPro" id="IPR036573">
    <property type="entry name" value="CBM_sf_5/12"/>
</dbReference>